<dbReference type="PANTHER" id="PTHR30269">
    <property type="entry name" value="TRANSMEMBRANE PROTEIN YFCA"/>
    <property type="match status" value="1"/>
</dbReference>
<reference evidence="9 10" key="1">
    <citation type="submission" date="2016-10" db="EMBL/GenBank/DDBJ databases">
        <authorList>
            <person name="de Groot N.N."/>
        </authorList>
    </citation>
    <scope>NUCLEOTIDE SEQUENCE [LARGE SCALE GENOMIC DNA]</scope>
    <source>
        <strain evidence="9 10">DSM 22220</strain>
    </source>
</reference>
<gene>
    <name evidence="9" type="ORF">SAMN05421538_10658</name>
</gene>
<keyword evidence="10" id="KW-1185">Reference proteome</keyword>
<dbReference type="InterPro" id="IPR002781">
    <property type="entry name" value="TM_pro_TauE-like"/>
</dbReference>
<dbReference type="STRING" id="591205.SAMN05421538_10658"/>
<evidence type="ECO:0000256" key="3">
    <source>
        <dbReference type="ARBA" id="ARBA00022448"/>
    </source>
</evidence>
<evidence type="ECO:0000256" key="1">
    <source>
        <dbReference type="ARBA" id="ARBA00004651"/>
    </source>
</evidence>
<feature type="transmembrane region" description="Helical" evidence="8">
    <location>
        <begin position="174"/>
        <end position="195"/>
    </location>
</feature>
<dbReference type="InterPro" id="IPR052017">
    <property type="entry name" value="TSUP"/>
</dbReference>
<evidence type="ECO:0000256" key="4">
    <source>
        <dbReference type="ARBA" id="ARBA00022475"/>
    </source>
</evidence>
<keyword evidence="7 8" id="KW-0472">Membrane</keyword>
<feature type="transmembrane region" description="Helical" evidence="8">
    <location>
        <begin position="6"/>
        <end position="26"/>
    </location>
</feature>
<feature type="transmembrane region" description="Helical" evidence="8">
    <location>
        <begin position="78"/>
        <end position="96"/>
    </location>
</feature>
<evidence type="ECO:0000256" key="8">
    <source>
        <dbReference type="RuleBase" id="RU363041"/>
    </source>
</evidence>
<sequence>MLGLDPALFWFVFAVTGIAGFVKGAVGFAMPMIMMSAFASVMSPQLALAALILPTLVTNIVQAGRQGVGAASGSIRRFRWHIAMVCIFIVVSALFVRSVPQSLMYLTLGVPIIAFAVWQLSGRPLRLPIGRTRRAEIWSGIIGGLYGGISGIWGPPLIVYLLSIGVSKTEQMRVQGVVFLLGAVVLFVAHLFSGVLNASTLPLSAILVLPGLAGMLAGLWVHDRLDVDQFRRWTLVLLVLTGLNLVRRGLEILAC</sequence>
<feature type="transmembrane region" description="Helical" evidence="8">
    <location>
        <begin position="38"/>
        <end position="58"/>
    </location>
</feature>
<proteinExistence type="inferred from homology"/>
<dbReference type="PANTHER" id="PTHR30269:SF32">
    <property type="entry name" value="MEMBRANE TRANSPORTER PROTEIN-RELATED"/>
    <property type="match status" value="1"/>
</dbReference>
<feature type="transmembrane region" description="Helical" evidence="8">
    <location>
        <begin position="103"/>
        <end position="121"/>
    </location>
</feature>
<feature type="transmembrane region" description="Helical" evidence="8">
    <location>
        <begin position="201"/>
        <end position="221"/>
    </location>
</feature>
<keyword evidence="4 8" id="KW-1003">Cell membrane</keyword>
<feature type="transmembrane region" description="Helical" evidence="8">
    <location>
        <begin position="141"/>
        <end position="162"/>
    </location>
</feature>
<evidence type="ECO:0000313" key="10">
    <source>
        <dbReference type="Proteomes" id="UP000199344"/>
    </source>
</evidence>
<organism evidence="9 10">
    <name type="scientific">Paracoccus isoporae</name>
    <dbReference type="NCBI Taxonomy" id="591205"/>
    <lineage>
        <taxon>Bacteria</taxon>
        <taxon>Pseudomonadati</taxon>
        <taxon>Pseudomonadota</taxon>
        <taxon>Alphaproteobacteria</taxon>
        <taxon>Rhodobacterales</taxon>
        <taxon>Paracoccaceae</taxon>
        <taxon>Paracoccus</taxon>
    </lineage>
</organism>
<dbReference type="AlphaFoldDB" id="A0A1G7CCY9"/>
<keyword evidence="6 8" id="KW-1133">Transmembrane helix</keyword>
<evidence type="ECO:0000256" key="6">
    <source>
        <dbReference type="ARBA" id="ARBA00022989"/>
    </source>
</evidence>
<comment type="subcellular location">
    <subcellularLocation>
        <location evidence="1 8">Cell membrane</location>
        <topology evidence="1 8">Multi-pass membrane protein</topology>
    </subcellularLocation>
</comment>
<evidence type="ECO:0000256" key="7">
    <source>
        <dbReference type="ARBA" id="ARBA00023136"/>
    </source>
</evidence>
<comment type="similarity">
    <text evidence="2 8">Belongs to the 4-toluene sulfonate uptake permease (TSUP) (TC 2.A.102) family.</text>
</comment>
<evidence type="ECO:0000256" key="2">
    <source>
        <dbReference type="ARBA" id="ARBA00009142"/>
    </source>
</evidence>
<name>A0A1G7CCY9_9RHOB</name>
<dbReference type="OrthoDB" id="9800873at2"/>
<keyword evidence="3" id="KW-0813">Transport</keyword>
<evidence type="ECO:0000313" key="9">
    <source>
        <dbReference type="EMBL" id="SDE37103.1"/>
    </source>
</evidence>
<protein>
    <recommendedName>
        <fullName evidence="8">Probable membrane transporter protein</fullName>
    </recommendedName>
</protein>
<accession>A0A1G7CCY9</accession>
<evidence type="ECO:0000256" key="5">
    <source>
        <dbReference type="ARBA" id="ARBA00022692"/>
    </source>
</evidence>
<dbReference type="GO" id="GO:0005886">
    <property type="term" value="C:plasma membrane"/>
    <property type="evidence" value="ECO:0007669"/>
    <property type="project" value="UniProtKB-SubCell"/>
</dbReference>
<dbReference type="RefSeq" id="WP_090523710.1">
    <property type="nucleotide sequence ID" value="NZ_FNAH01000006.1"/>
</dbReference>
<dbReference type="Pfam" id="PF01925">
    <property type="entry name" value="TauE"/>
    <property type="match status" value="1"/>
</dbReference>
<keyword evidence="5 8" id="KW-0812">Transmembrane</keyword>
<dbReference type="EMBL" id="FNAH01000006">
    <property type="protein sequence ID" value="SDE37103.1"/>
    <property type="molecule type" value="Genomic_DNA"/>
</dbReference>
<dbReference type="Proteomes" id="UP000199344">
    <property type="component" value="Unassembled WGS sequence"/>
</dbReference>